<evidence type="ECO:0000256" key="3">
    <source>
        <dbReference type="ARBA" id="ARBA00022801"/>
    </source>
</evidence>
<reference evidence="7" key="1">
    <citation type="journal article" date="2019" name="Int. J. Syst. Evol. Microbiol.">
        <title>The Global Catalogue of Microorganisms (GCM) 10K type strain sequencing project: providing services to taxonomists for standard genome sequencing and annotation.</title>
        <authorList>
            <consortium name="The Broad Institute Genomics Platform"/>
            <consortium name="The Broad Institute Genome Sequencing Center for Infectious Disease"/>
            <person name="Wu L."/>
            <person name="Ma J."/>
        </authorList>
    </citation>
    <scope>NUCLEOTIDE SEQUENCE [LARGE SCALE GENOMIC DNA]</scope>
    <source>
        <strain evidence="7">JCM 17925</strain>
    </source>
</reference>
<evidence type="ECO:0000256" key="1">
    <source>
        <dbReference type="ARBA" id="ARBA00008779"/>
    </source>
</evidence>
<evidence type="ECO:0000259" key="5">
    <source>
        <dbReference type="Pfam" id="PF00884"/>
    </source>
</evidence>
<gene>
    <name evidence="6" type="ORF">GCM10023187_46270</name>
</gene>
<dbReference type="Pfam" id="PF00884">
    <property type="entry name" value="Sulfatase"/>
    <property type="match status" value="1"/>
</dbReference>
<keyword evidence="7" id="KW-1185">Reference proteome</keyword>
<keyword evidence="4" id="KW-0325">Glycoprotein</keyword>
<evidence type="ECO:0000313" key="6">
    <source>
        <dbReference type="EMBL" id="GAA4415629.1"/>
    </source>
</evidence>
<protein>
    <recommendedName>
        <fullName evidence="5">Sulfatase N-terminal domain-containing protein</fullName>
    </recommendedName>
</protein>
<organism evidence="6 7">
    <name type="scientific">Nibrella viscosa</name>
    <dbReference type="NCBI Taxonomy" id="1084524"/>
    <lineage>
        <taxon>Bacteria</taxon>
        <taxon>Pseudomonadati</taxon>
        <taxon>Bacteroidota</taxon>
        <taxon>Cytophagia</taxon>
        <taxon>Cytophagales</taxon>
        <taxon>Spirosomataceae</taxon>
        <taxon>Nibrella</taxon>
    </lineage>
</organism>
<proteinExistence type="inferred from homology"/>
<keyword evidence="2" id="KW-0732">Signal</keyword>
<dbReference type="SUPFAM" id="SSF53649">
    <property type="entry name" value="Alkaline phosphatase-like"/>
    <property type="match status" value="1"/>
</dbReference>
<keyword evidence="3" id="KW-0378">Hydrolase</keyword>
<dbReference type="Proteomes" id="UP001500936">
    <property type="component" value="Unassembled WGS sequence"/>
</dbReference>
<dbReference type="Gene3D" id="3.40.720.10">
    <property type="entry name" value="Alkaline Phosphatase, subunit A"/>
    <property type="match status" value="1"/>
</dbReference>
<evidence type="ECO:0000313" key="7">
    <source>
        <dbReference type="Proteomes" id="UP001500936"/>
    </source>
</evidence>
<comment type="caution">
    <text evidence="6">The sequence shown here is derived from an EMBL/GenBank/DDBJ whole genome shotgun (WGS) entry which is preliminary data.</text>
</comment>
<comment type="similarity">
    <text evidence="1">Belongs to the sulfatase family.</text>
</comment>
<name>A0ABP8KSY4_9BACT</name>
<dbReference type="PANTHER" id="PTHR43108:SF8">
    <property type="entry name" value="SD21168P"/>
    <property type="match status" value="1"/>
</dbReference>
<dbReference type="InterPro" id="IPR000917">
    <property type="entry name" value="Sulfatase_N"/>
</dbReference>
<feature type="domain" description="Sulfatase N-terminal" evidence="5">
    <location>
        <begin position="3"/>
        <end position="60"/>
    </location>
</feature>
<evidence type="ECO:0000256" key="2">
    <source>
        <dbReference type="ARBA" id="ARBA00022729"/>
    </source>
</evidence>
<dbReference type="InterPro" id="IPR017850">
    <property type="entry name" value="Alkaline_phosphatase_core_sf"/>
</dbReference>
<dbReference type="PROSITE" id="PS00523">
    <property type="entry name" value="SULFATASE_1"/>
    <property type="match status" value="1"/>
</dbReference>
<accession>A0ABP8KSY4</accession>
<dbReference type="InterPro" id="IPR024607">
    <property type="entry name" value="Sulfatase_CS"/>
</dbReference>
<sequence length="67" mass="7135">MTTALCSPSRASILTGLYSHQHTVVDNVAPEPPTLTYFPQYLKQAGDQTAFIGKWHIGNDAGSASTA</sequence>
<dbReference type="EMBL" id="BAABHB010000013">
    <property type="protein sequence ID" value="GAA4415629.1"/>
    <property type="molecule type" value="Genomic_DNA"/>
</dbReference>
<dbReference type="PANTHER" id="PTHR43108">
    <property type="entry name" value="N-ACETYLGLUCOSAMINE-6-SULFATASE FAMILY MEMBER"/>
    <property type="match status" value="1"/>
</dbReference>
<evidence type="ECO:0000256" key="4">
    <source>
        <dbReference type="ARBA" id="ARBA00023180"/>
    </source>
</evidence>